<keyword evidence="8" id="KW-0804">Transcription</keyword>
<evidence type="ECO:0000259" key="10">
    <source>
        <dbReference type="Pfam" id="PF04963"/>
    </source>
</evidence>
<keyword evidence="7" id="KW-0238">DNA-binding</keyword>
<dbReference type="GeneID" id="98318725"/>
<dbReference type="Pfam" id="PF04963">
    <property type="entry name" value="Sigma54_CBD"/>
    <property type="match status" value="1"/>
</dbReference>
<dbReference type="PROSITE" id="PS50044">
    <property type="entry name" value="SIGMA54_3"/>
    <property type="match status" value="1"/>
</dbReference>
<dbReference type="GO" id="GO:0016779">
    <property type="term" value="F:nucleotidyltransferase activity"/>
    <property type="evidence" value="ECO:0007669"/>
    <property type="project" value="UniProtKB-KW"/>
</dbReference>
<keyword evidence="3" id="KW-0808">Transferase</keyword>
<dbReference type="Gene3D" id="1.10.10.60">
    <property type="entry name" value="Homeodomain-like"/>
    <property type="match status" value="1"/>
</dbReference>
<protein>
    <submittedName>
        <fullName evidence="11">RNA polymerase factor sigma-54</fullName>
    </submittedName>
</protein>
<dbReference type="OrthoDB" id="9814402at2"/>
<dbReference type="Pfam" id="PF04552">
    <property type="entry name" value="Sigma54_DBD"/>
    <property type="match status" value="1"/>
</dbReference>
<comment type="similarity">
    <text evidence="1">Belongs to the sigma-54 factor family.</text>
</comment>
<evidence type="ECO:0000313" key="12">
    <source>
        <dbReference type="Proteomes" id="UP000051451"/>
    </source>
</evidence>
<keyword evidence="4" id="KW-0548">Nucleotidyltransferase</keyword>
<dbReference type="GO" id="GO:0000428">
    <property type="term" value="C:DNA-directed RNA polymerase complex"/>
    <property type="evidence" value="ECO:0007669"/>
    <property type="project" value="UniProtKB-KW"/>
</dbReference>
<dbReference type="InterPro" id="IPR000394">
    <property type="entry name" value="RNA_pol_sigma_54"/>
</dbReference>
<evidence type="ECO:0000256" key="2">
    <source>
        <dbReference type="ARBA" id="ARBA00022478"/>
    </source>
</evidence>
<dbReference type="RefSeq" id="WP_057871454.1">
    <property type="nucleotide sequence ID" value="NZ_AZGB01000015.1"/>
</dbReference>
<dbReference type="InterPro" id="IPR007046">
    <property type="entry name" value="RNA_pol_sigma_54_core-bd"/>
</dbReference>
<dbReference type="InterPro" id="IPR038709">
    <property type="entry name" value="RpoN_core-bd_sf"/>
</dbReference>
<dbReference type="GO" id="GO:0006352">
    <property type="term" value="P:DNA-templated transcription initiation"/>
    <property type="evidence" value="ECO:0007669"/>
    <property type="project" value="InterPro"/>
</dbReference>
<comment type="caution">
    <text evidence="11">The sequence shown here is derived from an EMBL/GenBank/DDBJ whole genome shotgun (WGS) entry which is preliminary data.</text>
</comment>
<gene>
    <name evidence="11" type="ORF">FC89_GL000692</name>
</gene>
<evidence type="ECO:0000256" key="4">
    <source>
        <dbReference type="ARBA" id="ARBA00022695"/>
    </source>
</evidence>
<dbReference type="Gene3D" id="1.10.10.1330">
    <property type="entry name" value="RNA polymerase sigma-54 factor, core-binding domain"/>
    <property type="match status" value="1"/>
</dbReference>
<keyword evidence="2" id="KW-0240">DNA-directed RNA polymerase</keyword>
<dbReference type="PIRSF" id="PIRSF000774">
    <property type="entry name" value="RpoN"/>
    <property type="match status" value="1"/>
</dbReference>
<dbReference type="GO" id="GO:0016987">
    <property type="term" value="F:sigma factor activity"/>
    <property type="evidence" value="ECO:0007669"/>
    <property type="project" value="UniProtKB-KW"/>
</dbReference>
<dbReference type="InterPro" id="IPR007634">
    <property type="entry name" value="RNA_pol_sigma_54_DNA-bd"/>
</dbReference>
<feature type="domain" description="RNA polymerase sigma factor 54 core-binding" evidence="10">
    <location>
        <begin position="77"/>
        <end position="261"/>
    </location>
</feature>
<dbReference type="PANTHER" id="PTHR32248">
    <property type="entry name" value="RNA POLYMERASE SIGMA-54 FACTOR"/>
    <property type="match status" value="1"/>
</dbReference>
<dbReference type="EMBL" id="AZGB01000015">
    <property type="protein sequence ID" value="KRM06543.1"/>
    <property type="molecule type" value="Genomic_DNA"/>
</dbReference>
<dbReference type="PROSITE" id="PS00718">
    <property type="entry name" value="SIGMA54_2"/>
    <property type="match status" value="1"/>
</dbReference>
<organism evidence="11 12">
    <name type="scientific">Liquorilactobacillus ghanensis DSM 18630</name>
    <dbReference type="NCBI Taxonomy" id="1423750"/>
    <lineage>
        <taxon>Bacteria</taxon>
        <taxon>Bacillati</taxon>
        <taxon>Bacillota</taxon>
        <taxon>Bacilli</taxon>
        <taxon>Lactobacillales</taxon>
        <taxon>Lactobacillaceae</taxon>
        <taxon>Liquorilactobacillus</taxon>
    </lineage>
</organism>
<sequence length="433" mass="49602">MSFKQAISQEQRQIQKLAMTQQMQQSIRILRYSIEDLNDFMHQKQLDNPFIKIKTFSSLNSLNDNRSLSLEEGLADQQTQSLTEYLLSQVHLTMRKTLLRGWVVFLIDHLDQNGYLTLDIETICQQTKADRTTLLDALTLLQRLDPPGVGARNLQECLLLQIENDDQSPAAASELVEHHFTELADHQWEKIVYKTKLSMTEVQNIFEYIRSLSPAPGAAFGADNLTYIYPDLIVEVSPESRQVEVKLSSENQPQIVFKKSYYEKFANVADQDVKAYLREKHADYVSLEHNLAQRGQTILRVGKEIALRQQKFFLDEHHPLKPLLLRDVAQKLGLHESTISRAVHGKYLKCDFGVFELKKLFKRSVVTTAKDDLSVDEAQSQIKALIDAEDTHKPLSDSRLTTLLRTNGILLSRRTVAKYREALGIASSVKRKH</sequence>
<proteinExistence type="inferred from homology"/>
<dbReference type="PATRIC" id="fig|1423750.3.peg.712"/>
<dbReference type="STRING" id="1423750.FC89_GL000692"/>
<dbReference type="PANTHER" id="PTHR32248:SF4">
    <property type="entry name" value="RNA POLYMERASE SIGMA-54 FACTOR"/>
    <property type="match status" value="1"/>
</dbReference>
<dbReference type="PRINTS" id="PR00045">
    <property type="entry name" value="SIGMA54FCT"/>
</dbReference>
<dbReference type="Pfam" id="PF00309">
    <property type="entry name" value="Sigma54_AID"/>
    <property type="match status" value="1"/>
</dbReference>
<dbReference type="AlphaFoldDB" id="A0A0R1VMC1"/>
<dbReference type="Proteomes" id="UP000051451">
    <property type="component" value="Unassembled WGS sequence"/>
</dbReference>
<dbReference type="PROSITE" id="PS00717">
    <property type="entry name" value="SIGMA54_1"/>
    <property type="match status" value="1"/>
</dbReference>
<evidence type="ECO:0000256" key="6">
    <source>
        <dbReference type="ARBA" id="ARBA00023082"/>
    </source>
</evidence>
<evidence type="ECO:0000256" key="7">
    <source>
        <dbReference type="ARBA" id="ARBA00023125"/>
    </source>
</evidence>
<evidence type="ECO:0000256" key="3">
    <source>
        <dbReference type="ARBA" id="ARBA00022679"/>
    </source>
</evidence>
<keyword evidence="12" id="KW-1185">Reference proteome</keyword>
<keyword evidence="6" id="KW-0731">Sigma factor</keyword>
<name>A0A0R1VMC1_9LACO</name>
<evidence type="ECO:0000313" key="11">
    <source>
        <dbReference type="EMBL" id="KRM06543.1"/>
    </source>
</evidence>
<evidence type="ECO:0000256" key="1">
    <source>
        <dbReference type="ARBA" id="ARBA00008798"/>
    </source>
</evidence>
<dbReference type="NCBIfam" id="TIGR02395">
    <property type="entry name" value="rpoN_sigma"/>
    <property type="match status" value="1"/>
</dbReference>
<reference evidence="11 12" key="1">
    <citation type="journal article" date="2015" name="Genome Announc.">
        <title>Expanding the biotechnology potential of lactobacilli through comparative genomics of 213 strains and associated genera.</title>
        <authorList>
            <person name="Sun Z."/>
            <person name="Harris H.M."/>
            <person name="McCann A."/>
            <person name="Guo C."/>
            <person name="Argimon S."/>
            <person name="Zhang W."/>
            <person name="Yang X."/>
            <person name="Jeffery I.B."/>
            <person name="Cooney J.C."/>
            <person name="Kagawa T.F."/>
            <person name="Liu W."/>
            <person name="Song Y."/>
            <person name="Salvetti E."/>
            <person name="Wrobel A."/>
            <person name="Rasinkangas P."/>
            <person name="Parkhill J."/>
            <person name="Rea M.C."/>
            <person name="O'Sullivan O."/>
            <person name="Ritari J."/>
            <person name="Douillard F.P."/>
            <person name="Paul Ross R."/>
            <person name="Yang R."/>
            <person name="Briner A.E."/>
            <person name="Felis G.E."/>
            <person name="de Vos W.M."/>
            <person name="Barrangou R."/>
            <person name="Klaenhammer T.R."/>
            <person name="Caufield P.W."/>
            <person name="Cui Y."/>
            <person name="Zhang H."/>
            <person name="O'Toole P.W."/>
        </authorList>
    </citation>
    <scope>NUCLEOTIDE SEQUENCE [LARGE SCALE GENOMIC DNA]</scope>
    <source>
        <strain evidence="11 12">DSM 18630</strain>
    </source>
</reference>
<dbReference type="GO" id="GO:0003677">
    <property type="term" value="F:DNA binding"/>
    <property type="evidence" value="ECO:0007669"/>
    <property type="project" value="UniProtKB-KW"/>
</dbReference>
<evidence type="ECO:0000259" key="9">
    <source>
        <dbReference type="Pfam" id="PF04552"/>
    </source>
</evidence>
<evidence type="ECO:0000256" key="5">
    <source>
        <dbReference type="ARBA" id="ARBA00023015"/>
    </source>
</evidence>
<evidence type="ECO:0000256" key="8">
    <source>
        <dbReference type="ARBA" id="ARBA00023163"/>
    </source>
</evidence>
<accession>A0A0R1VMC1</accession>
<feature type="domain" description="RNA polymerase sigma factor 54 DNA-binding" evidence="9">
    <location>
        <begin position="275"/>
        <end position="432"/>
    </location>
</feature>
<keyword evidence="5" id="KW-0805">Transcription regulation</keyword>
<dbReference type="GO" id="GO:0001216">
    <property type="term" value="F:DNA-binding transcription activator activity"/>
    <property type="evidence" value="ECO:0007669"/>
    <property type="project" value="InterPro"/>
</dbReference>